<dbReference type="SMART" id="SM00456">
    <property type="entry name" value="WW"/>
    <property type="match status" value="1"/>
</dbReference>
<evidence type="ECO:0000259" key="6">
    <source>
        <dbReference type="PROSITE" id="PS50102"/>
    </source>
</evidence>
<dbReference type="EMBL" id="BPLF01000005">
    <property type="protein sequence ID" value="GIX65862.1"/>
    <property type="molecule type" value="Genomic_DNA"/>
</dbReference>
<dbReference type="AlphaFoldDB" id="A0AAV4M1S6"/>
<keyword evidence="2 3" id="KW-0694">RNA-binding</keyword>
<evidence type="ECO:0000256" key="1">
    <source>
        <dbReference type="ARBA" id="ARBA00022737"/>
    </source>
</evidence>
<reference evidence="7 8" key="1">
    <citation type="submission" date="2021-06" db="EMBL/GenBank/DDBJ databases">
        <title>Genome sequence of Babesia caballi.</title>
        <authorList>
            <person name="Yamagishi J."/>
            <person name="Kidaka T."/>
            <person name="Ochi A."/>
        </authorList>
    </citation>
    <scope>NUCLEOTIDE SEQUENCE [LARGE SCALE GENOMIC DNA]</scope>
    <source>
        <strain evidence="7">USDA-D6B2</strain>
    </source>
</reference>
<dbReference type="Pfam" id="PF00076">
    <property type="entry name" value="RRM_1"/>
    <property type="match status" value="1"/>
</dbReference>
<dbReference type="Gene3D" id="3.30.70.330">
    <property type="match status" value="2"/>
</dbReference>
<dbReference type="CDD" id="cd00590">
    <property type="entry name" value="RRM_SF"/>
    <property type="match status" value="1"/>
</dbReference>
<proteinExistence type="predicted"/>
<keyword evidence="8" id="KW-1185">Reference proteome</keyword>
<dbReference type="CDD" id="cd00201">
    <property type="entry name" value="WW"/>
    <property type="match status" value="1"/>
</dbReference>
<dbReference type="SUPFAM" id="SSF51045">
    <property type="entry name" value="WW domain"/>
    <property type="match status" value="1"/>
</dbReference>
<dbReference type="GO" id="GO:0003723">
    <property type="term" value="F:RNA binding"/>
    <property type="evidence" value="ECO:0007669"/>
    <property type="project" value="UniProtKB-UniRule"/>
</dbReference>
<protein>
    <submittedName>
        <fullName evidence="7">CUG-BP- and ETR-3-like factor 1</fullName>
    </submittedName>
</protein>
<evidence type="ECO:0000313" key="7">
    <source>
        <dbReference type="EMBL" id="GIX65862.1"/>
    </source>
</evidence>
<evidence type="ECO:0000256" key="4">
    <source>
        <dbReference type="SAM" id="MobiDB-lite"/>
    </source>
</evidence>
<dbReference type="SMART" id="SM00360">
    <property type="entry name" value="RRM"/>
    <property type="match status" value="2"/>
</dbReference>
<dbReference type="Proteomes" id="UP001497744">
    <property type="component" value="Unassembled WGS sequence"/>
</dbReference>
<dbReference type="RefSeq" id="XP_067717931.1">
    <property type="nucleotide sequence ID" value="XM_067861830.1"/>
</dbReference>
<dbReference type="InterPro" id="IPR036020">
    <property type="entry name" value="WW_dom_sf"/>
</dbReference>
<dbReference type="GeneID" id="94197343"/>
<accession>A0AAV4M1S6</accession>
<evidence type="ECO:0000256" key="3">
    <source>
        <dbReference type="PROSITE-ProRule" id="PRU00176"/>
    </source>
</evidence>
<dbReference type="PROSITE" id="PS01159">
    <property type="entry name" value="WW_DOMAIN_1"/>
    <property type="match status" value="1"/>
</dbReference>
<dbReference type="SUPFAM" id="SSF54928">
    <property type="entry name" value="RNA-binding domain, RBD"/>
    <property type="match status" value="1"/>
</dbReference>
<organism evidence="7 8">
    <name type="scientific">Babesia caballi</name>
    <dbReference type="NCBI Taxonomy" id="5871"/>
    <lineage>
        <taxon>Eukaryota</taxon>
        <taxon>Sar</taxon>
        <taxon>Alveolata</taxon>
        <taxon>Apicomplexa</taxon>
        <taxon>Aconoidasida</taxon>
        <taxon>Piroplasmida</taxon>
        <taxon>Babesiidae</taxon>
        <taxon>Babesia</taxon>
    </lineage>
</organism>
<dbReference type="InterPro" id="IPR000504">
    <property type="entry name" value="RRM_dom"/>
</dbReference>
<dbReference type="InterPro" id="IPR012677">
    <property type="entry name" value="Nucleotide-bd_a/b_plait_sf"/>
</dbReference>
<gene>
    <name evidence="7" type="ORF">BcabD6B2_52970</name>
</gene>
<feature type="domain" description="RRM" evidence="6">
    <location>
        <begin position="212"/>
        <end position="289"/>
    </location>
</feature>
<evidence type="ECO:0000313" key="8">
    <source>
        <dbReference type="Proteomes" id="UP001497744"/>
    </source>
</evidence>
<dbReference type="Pfam" id="PF00397">
    <property type="entry name" value="WW"/>
    <property type="match status" value="1"/>
</dbReference>
<feature type="region of interest" description="Disordered" evidence="4">
    <location>
        <begin position="1"/>
        <end position="20"/>
    </location>
</feature>
<dbReference type="InterPro" id="IPR035979">
    <property type="entry name" value="RBD_domain_sf"/>
</dbReference>
<dbReference type="InterPro" id="IPR001202">
    <property type="entry name" value="WW_dom"/>
</dbReference>
<evidence type="ECO:0000259" key="5">
    <source>
        <dbReference type="PROSITE" id="PS50020"/>
    </source>
</evidence>
<dbReference type="PANTHER" id="PTHR24012">
    <property type="entry name" value="RNA BINDING PROTEIN"/>
    <property type="match status" value="1"/>
</dbReference>
<dbReference type="PROSITE" id="PS50102">
    <property type="entry name" value="RRM"/>
    <property type="match status" value="2"/>
</dbReference>
<evidence type="ECO:0000256" key="2">
    <source>
        <dbReference type="ARBA" id="ARBA00022884"/>
    </source>
</evidence>
<sequence>MDSPSERRSFSPVRESGHSLFGSTSERRYRVWFGGIPPFVTNRMLIGALKDARIPPFSDLMMKKCPSRSWGFMSFRSFEEANDAIDMLHGRRLFPESDFTMEVRFANPPEPKDHTESHASFGHSSEFSKFGGNAGQNQSHRNSFMSSISLDYDALQDADASTLWHVYKDPNGVPYYYNRITGCTQWEQPVPPLLAVEGAINERNRMGSPSGTDLFIFHIPSCWTNAELAMHFTPFGNLVSAKVQKDSRGSNAGFGFVSYDNPQSAAAAVRLMKGYATNSKFLKVEYKKREGSH</sequence>
<dbReference type="PROSITE" id="PS50020">
    <property type="entry name" value="WW_DOMAIN_2"/>
    <property type="match status" value="1"/>
</dbReference>
<dbReference type="Gene3D" id="2.20.70.10">
    <property type="match status" value="1"/>
</dbReference>
<name>A0AAV4M1S6_BABCB</name>
<keyword evidence="1" id="KW-0677">Repeat</keyword>
<feature type="domain" description="RRM" evidence="6">
    <location>
        <begin position="29"/>
        <end position="108"/>
    </location>
</feature>
<comment type="caution">
    <text evidence="7">The sequence shown here is derived from an EMBL/GenBank/DDBJ whole genome shotgun (WGS) entry which is preliminary data.</text>
</comment>
<feature type="domain" description="WW" evidence="5">
    <location>
        <begin position="158"/>
        <end position="191"/>
    </location>
</feature>